<reference evidence="2 3" key="1">
    <citation type="submission" date="2018-08" db="EMBL/GenBank/DDBJ databases">
        <title>Recombination of ecologically and evolutionarily significant loci maintains genetic cohesion in the Pseudomonas syringae species complex.</title>
        <authorList>
            <person name="Dillon M."/>
            <person name="Thakur S."/>
            <person name="Almeida R.N.D."/>
            <person name="Weir B.S."/>
            <person name="Guttman D.S."/>
        </authorList>
    </citation>
    <scope>NUCLEOTIDE SEQUENCE [LARGE SCALE GENOMIC DNA]</scope>
    <source>
        <strain evidence="2 3">ICMP 4086</strain>
    </source>
</reference>
<organism evidence="2 3">
    <name type="scientific">Pseudomonas caricapapayae</name>
    <dbReference type="NCBI Taxonomy" id="46678"/>
    <lineage>
        <taxon>Bacteria</taxon>
        <taxon>Pseudomonadati</taxon>
        <taxon>Pseudomonadota</taxon>
        <taxon>Gammaproteobacteria</taxon>
        <taxon>Pseudomonadales</taxon>
        <taxon>Pseudomonadaceae</taxon>
        <taxon>Pseudomonas</taxon>
    </lineage>
</organism>
<dbReference type="RefSeq" id="WP_054986129.1">
    <property type="nucleotide sequence ID" value="NZ_LJPW01000144.1"/>
</dbReference>
<dbReference type="AlphaFoldDB" id="A0A3M3BK89"/>
<keyword evidence="1" id="KW-0812">Transmembrane</keyword>
<feature type="transmembrane region" description="Helical" evidence="1">
    <location>
        <begin position="30"/>
        <end position="48"/>
    </location>
</feature>
<dbReference type="EMBL" id="RBOC01000036">
    <property type="protein sequence ID" value="RMM13085.1"/>
    <property type="molecule type" value="Genomic_DNA"/>
</dbReference>
<proteinExistence type="predicted"/>
<feature type="transmembrane region" description="Helical" evidence="1">
    <location>
        <begin position="55"/>
        <end position="75"/>
    </location>
</feature>
<feature type="transmembrane region" description="Helical" evidence="1">
    <location>
        <begin position="87"/>
        <end position="106"/>
    </location>
</feature>
<keyword evidence="1" id="KW-0472">Membrane</keyword>
<sequence length="114" mass="11946">MACIAGGLFSLFLYAGLSVSLGNRLRVEHSAYAVTAGGIIGVLSLRLLPCSIHVAGLSGMVLSVIATIVLAGYVWPDMPYGLILEYVLWAGLAGMASAGLVVFVVLRVRAHQQM</sequence>
<evidence type="ECO:0000313" key="3">
    <source>
        <dbReference type="Proteomes" id="UP000278587"/>
    </source>
</evidence>
<evidence type="ECO:0000313" key="2">
    <source>
        <dbReference type="EMBL" id="RMM13085.1"/>
    </source>
</evidence>
<keyword evidence="1" id="KW-1133">Transmembrane helix</keyword>
<gene>
    <name evidence="2" type="ORF">ALQ84_00455</name>
</gene>
<evidence type="ECO:0000256" key="1">
    <source>
        <dbReference type="SAM" id="Phobius"/>
    </source>
</evidence>
<dbReference type="Proteomes" id="UP000278587">
    <property type="component" value="Unassembled WGS sequence"/>
</dbReference>
<name>A0A3M3BK89_9PSED</name>
<dbReference type="OrthoDB" id="7008579at2"/>
<protein>
    <submittedName>
        <fullName evidence="2">Uncharacterized protein</fullName>
    </submittedName>
</protein>
<comment type="caution">
    <text evidence="2">The sequence shown here is derived from an EMBL/GenBank/DDBJ whole genome shotgun (WGS) entry which is preliminary data.</text>
</comment>
<accession>A0A3M3BK89</accession>